<gene>
    <name evidence="1" type="ORF">HK414_01605</name>
</gene>
<reference evidence="1 2" key="2">
    <citation type="submission" date="2020-05" db="EMBL/GenBank/DDBJ databases">
        <authorList>
            <person name="Khan S.A."/>
            <person name="Jeon C.O."/>
            <person name="Chun B.H."/>
        </authorList>
    </citation>
    <scope>NUCLEOTIDE SEQUENCE [LARGE SCALE GENOMIC DNA]</scope>
    <source>
        <strain evidence="1 2">H242</strain>
    </source>
</reference>
<evidence type="ECO:0000313" key="1">
    <source>
        <dbReference type="EMBL" id="QJW83367.1"/>
    </source>
</evidence>
<protein>
    <recommendedName>
        <fullName evidence="3">NlpC/P60 domain-containing protein</fullName>
    </recommendedName>
</protein>
<dbReference type="InterPro" id="IPR024453">
    <property type="entry name" value="Peptidase_C92"/>
</dbReference>
<organism evidence="1 2">
    <name type="scientific">Ramlibacter terrae</name>
    <dbReference type="NCBI Taxonomy" id="2732511"/>
    <lineage>
        <taxon>Bacteria</taxon>
        <taxon>Pseudomonadati</taxon>
        <taxon>Pseudomonadota</taxon>
        <taxon>Betaproteobacteria</taxon>
        <taxon>Burkholderiales</taxon>
        <taxon>Comamonadaceae</taxon>
        <taxon>Ramlibacter</taxon>
    </lineage>
</organism>
<dbReference type="InterPro" id="IPR038765">
    <property type="entry name" value="Papain-like_cys_pep_sf"/>
</dbReference>
<name>A0ABX6P007_9BURK</name>
<dbReference type="EMBL" id="CP053418">
    <property type="protein sequence ID" value="QJW83367.1"/>
    <property type="molecule type" value="Genomic_DNA"/>
</dbReference>
<proteinExistence type="predicted"/>
<reference evidence="1 2" key="1">
    <citation type="submission" date="2020-05" db="EMBL/GenBank/DDBJ databases">
        <title>Ramlibacter rhizophilus sp. nov., isolated from rhizosphere soil of national flower Mugunghwa from South Korea.</title>
        <authorList>
            <person name="Zheng-Fei Y."/>
            <person name="Huan T."/>
        </authorList>
    </citation>
    <scope>NUCLEOTIDE SEQUENCE [LARGE SCALE GENOMIC DNA]</scope>
    <source>
        <strain evidence="1 2">H242</strain>
    </source>
</reference>
<dbReference type="Gene3D" id="3.90.1720.10">
    <property type="entry name" value="endopeptidase domain like (from Nostoc punctiforme)"/>
    <property type="match status" value="1"/>
</dbReference>
<evidence type="ECO:0000313" key="2">
    <source>
        <dbReference type="Proteomes" id="UP000500826"/>
    </source>
</evidence>
<evidence type="ECO:0008006" key="3">
    <source>
        <dbReference type="Google" id="ProtNLM"/>
    </source>
</evidence>
<dbReference type="SUPFAM" id="SSF54001">
    <property type="entry name" value="Cysteine proteinases"/>
    <property type="match status" value="1"/>
</dbReference>
<accession>A0ABX6P007</accession>
<dbReference type="Proteomes" id="UP000500826">
    <property type="component" value="Chromosome"/>
</dbReference>
<keyword evidence="2" id="KW-1185">Reference proteome</keyword>
<sequence>MARVLPSFRYAASCLGIAREANVPSGWPVHYVPNLSDWQEGDLVLFEATSWLIPAAQWLKGRTRVHRKWSHAAIYVGNGEIVEAVVGQGVVVRSLWQYCQTRELMLRRLDVPTLPAANIQKIALQARALVGKPYSRQHALLGLLGLAKHPRADELYCSTTAGLAIDSATGIDLSHHQPAWQPLYPATLAGHPWLKTIDVEWRPY</sequence>
<dbReference type="Pfam" id="PF05708">
    <property type="entry name" value="Peptidase_C92"/>
    <property type="match status" value="1"/>
</dbReference>